<evidence type="ECO:0000256" key="1">
    <source>
        <dbReference type="SAM" id="MobiDB-lite"/>
    </source>
</evidence>
<feature type="compositionally biased region" description="Polar residues" evidence="1">
    <location>
        <begin position="35"/>
        <end position="76"/>
    </location>
</feature>
<sequence>MNSWGGESDTDKEKGDVDVVFHPDFDGRVVYQFYRDSNSTENVPQNQTEEVPQNHTKGVTKSSSAQTGATHGGKSTSSEEDTRHGATHGGKSTSSEEDTRHDNNGQTCDNCSNTVVLVVERPKQKLTITQGQFEVAKLEIERANYTGNATERLNEENSTAVETEVAKECISGKVCFGDAECATGRCLGLAVGKCNCGACLTFIACKDDSACGGLRGACNTESNSCDCERGFRANGFTTVFDAARLLCNVKDCTPGTDSCYGLPCNAGFCVC</sequence>
<accession>A0A0B2URW3</accession>
<feature type="region of interest" description="Disordered" evidence="1">
    <location>
        <begin position="32"/>
        <end position="106"/>
    </location>
</feature>
<dbReference type="PANTHER" id="PTHR37973:SF1">
    <property type="entry name" value="DICKKOPF_N DOMAIN-CONTAINING PROTEIN"/>
    <property type="match status" value="1"/>
</dbReference>
<dbReference type="InterPro" id="IPR039260">
    <property type="entry name" value="Cpg-3"/>
</dbReference>
<reference evidence="2 3" key="1">
    <citation type="submission" date="2014-11" db="EMBL/GenBank/DDBJ databases">
        <title>Genetic blueprint of the zoonotic pathogen Toxocara canis.</title>
        <authorList>
            <person name="Zhu X.-Q."/>
            <person name="Korhonen P.K."/>
            <person name="Cai H."/>
            <person name="Young N.D."/>
            <person name="Nejsum P."/>
            <person name="von Samson-Himmelstjerna G."/>
            <person name="Boag P.R."/>
            <person name="Tan P."/>
            <person name="Li Q."/>
            <person name="Min J."/>
            <person name="Yang Y."/>
            <person name="Wang X."/>
            <person name="Fang X."/>
            <person name="Hall R.S."/>
            <person name="Hofmann A."/>
            <person name="Sternberg P.W."/>
            <person name="Jex A.R."/>
            <person name="Gasser R.B."/>
        </authorList>
    </citation>
    <scope>NUCLEOTIDE SEQUENCE [LARGE SCALE GENOMIC DNA]</scope>
    <source>
        <strain evidence="2">PN_DK_2014</strain>
    </source>
</reference>
<gene>
    <name evidence="2" type="primary">cpg-3</name>
    <name evidence="2" type="ORF">Tcan_16892</name>
</gene>
<dbReference type="AlphaFoldDB" id="A0A0B2URW3"/>
<proteinExistence type="predicted"/>
<dbReference type="OrthoDB" id="5816387at2759"/>
<dbReference type="EMBL" id="JPKZ01004122">
    <property type="protein sequence ID" value="KHN71984.1"/>
    <property type="molecule type" value="Genomic_DNA"/>
</dbReference>
<protein>
    <submittedName>
        <fullName evidence="2">Chondroitin proteoglycan 3</fullName>
    </submittedName>
</protein>
<keyword evidence="3" id="KW-1185">Reference proteome</keyword>
<dbReference type="PANTHER" id="PTHR37973">
    <property type="entry name" value="CHONDROITIN PROTEOGLYCAN 3"/>
    <property type="match status" value="1"/>
</dbReference>
<evidence type="ECO:0000313" key="3">
    <source>
        <dbReference type="Proteomes" id="UP000031036"/>
    </source>
</evidence>
<dbReference type="Proteomes" id="UP000031036">
    <property type="component" value="Unassembled WGS sequence"/>
</dbReference>
<name>A0A0B2URW3_TOXCA</name>
<evidence type="ECO:0000313" key="2">
    <source>
        <dbReference type="EMBL" id="KHN71984.1"/>
    </source>
</evidence>
<comment type="caution">
    <text evidence="2">The sequence shown here is derived from an EMBL/GenBank/DDBJ whole genome shotgun (WGS) entry which is preliminary data.</text>
</comment>
<dbReference type="STRING" id="6265.A0A0B2URW3"/>
<organism evidence="2 3">
    <name type="scientific">Toxocara canis</name>
    <name type="common">Canine roundworm</name>
    <dbReference type="NCBI Taxonomy" id="6265"/>
    <lineage>
        <taxon>Eukaryota</taxon>
        <taxon>Metazoa</taxon>
        <taxon>Ecdysozoa</taxon>
        <taxon>Nematoda</taxon>
        <taxon>Chromadorea</taxon>
        <taxon>Rhabditida</taxon>
        <taxon>Spirurina</taxon>
        <taxon>Ascaridomorpha</taxon>
        <taxon>Ascaridoidea</taxon>
        <taxon>Toxocaridae</taxon>
        <taxon>Toxocara</taxon>
    </lineage>
</organism>